<feature type="compositionally biased region" description="Basic and acidic residues" evidence="6">
    <location>
        <begin position="365"/>
        <end position="466"/>
    </location>
</feature>
<evidence type="ECO:0000256" key="7">
    <source>
        <dbReference type="SAM" id="Phobius"/>
    </source>
</evidence>
<feature type="transmembrane region" description="Helical" evidence="7">
    <location>
        <begin position="144"/>
        <end position="166"/>
    </location>
</feature>
<evidence type="ECO:0000256" key="1">
    <source>
        <dbReference type="ARBA" id="ARBA00004370"/>
    </source>
</evidence>
<name>A0ABR2HTZ5_9EUKA</name>
<feature type="transmembrane region" description="Helical" evidence="7">
    <location>
        <begin position="83"/>
        <end position="101"/>
    </location>
</feature>
<feature type="transmembrane region" description="Helical" evidence="7">
    <location>
        <begin position="245"/>
        <end position="264"/>
    </location>
</feature>
<dbReference type="Proteomes" id="UP001470230">
    <property type="component" value="Unassembled WGS sequence"/>
</dbReference>
<feature type="transmembrane region" description="Helical" evidence="7">
    <location>
        <begin position="541"/>
        <end position="563"/>
    </location>
</feature>
<evidence type="ECO:0008006" key="10">
    <source>
        <dbReference type="Google" id="ProtNLM"/>
    </source>
</evidence>
<evidence type="ECO:0000256" key="5">
    <source>
        <dbReference type="RuleBase" id="RU003750"/>
    </source>
</evidence>
<evidence type="ECO:0000256" key="6">
    <source>
        <dbReference type="SAM" id="MobiDB-lite"/>
    </source>
</evidence>
<feature type="transmembrane region" description="Helical" evidence="7">
    <location>
        <begin position="215"/>
        <end position="233"/>
    </location>
</feature>
<comment type="similarity">
    <text evidence="2 5">Belongs to the CDP-alcohol phosphatidyltransferase class-I family.</text>
</comment>
<comment type="subcellular location">
    <subcellularLocation>
        <location evidence="1">Membrane</location>
    </subcellularLocation>
</comment>
<dbReference type="InterPro" id="IPR014472">
    <property type="entry name" value="CHOPT"/>
</dbReference>
<organism evidence="8 9">
    <name type="scientific">Tritrichomonas musculus</name>
    <dbReference type="NCBI Taxonomy" id="1915356"/>
    <lineage>
        <taxon>Eukaryota</taxon>
        <taxon>Metamonada</taxon>
        <taxon>Parabasalia</taxon>
        <taxon>Tritrichomonadida</taxon>
        <taxon>Tritrichomonadidae</taxon>
        <taxon>Tritrichomonas</taxon>
    </lineage>
</organism>
<comment type="caution">
    <text evidence="8">The sequence shown here is derived from an EMBL/GenBank/DDBJ whole genome shotgun (WGS) entry which is preliminary data.</text>
</comment>
<keyword evidence="7" id="KW-1133">Transmembrane helix</keyword>
<dbReference type="InterPro" id="IPR043130">
    <property type="entry name" value="CDP-OH_PTrfase_TM_dom"/>
</dbReference>
<evidence type="ECO:0000256" key="4">
    <source>
        <dbReference type="ARBA" id="ARBA00023136"/>
    </source>
</evidence>
<dbReference type="PROSITE" id="PS00379">
    <property type="entry name" value="CDP_ALCOHOL_P_TRANSF"/>
    <property type="match status" value="1"/>
</dbReference>
<dbReference type="InterPro" id="IPR000462">
    <property type="entry name" value="CDP-OH_P_trans"/>
</dbReference>
<feature type="region of interest" description="Disordered" evidence="6">
    <location>
        <begin position="272"/>
        <end position="466"/>
    </location>
</feature>
<feature type="compositionally biased region" description="Basic and acidic residues" evidence="6">
    <location>
        <begin position="286"/>
        <end position="335"/>
    </location>
</feature>
<evidence type="ECO:0000256" key="3">
    <source>
        <dbReference type="ARBA" id="ARBA00022679"/>
    </source>
</evidence>
<reference evidence="8 9" key="1">
    <citation type="submission" date="2024-04" db="EMBL/GenBank/DDBJ databases">
        <title>Tritrichomonas musculus Genome.</title>
        <authorList>
            <person name="Alves-Ferreira E."/>
            <person name="Grigg M."/>
            <person name="Lorenzi H."/>
            <person name="Galac M."/>
        </authorList>
    </citation>
    <scope>NUCLEOTIDE SEQUENCE [LARGE SCALE GENOMIC DNA]</scope>
    <source>
        <strain evidence="8 9">EAF2021</strain>
    </source>
</reference>
<evidence type="ECO:0000313" key="9">
    <source>
        <dbReference type="Proteomes" id="UP001470230"/>
    </source>
</evidence>
<keyword evidence="7" id="KW-0812">Transmembrane</keyword>
<dbReference type="Pfam" id="PF01066">
    <property type="entry name" value="CDP-OH_P_transf"/>
    <property type="match status" value="1"/>
</dbReference>
<keyword evidence="9" id="KW-1185">Reference proteome</keyword>
<sequence>MKYYDQISEKFSSTDIENAKKYKYNGTDSSICAKLFLRRYWDYLINFFPITMAPNMITLIGFGVEVFSFIVSFFMSDMLRKPVPWWVCFLNGISVHVYQTLDNLDGRQARRTGNSSPLGQFFDHGCDAITGVLEMMKVAISFNFGNTSATFYFVFLMSIGFYFTAWEEYVTHSFNLGILNGPDEGLLLFAGAHILAGIIPTSWAMALALNPLSKFLFVCGFLFSTVPIVINVVKQSLSDKEKMNRAIISIIPALITIAVFLLIASNTSQKGDRSVFEPVNVPSQKEVLKPKSRESDSKDTTSEKTEKAEKTSKTDKTGKSKKEKSKSEKTSKKESSASLLASELLSTNTSSKTKTSSSKLSSSKSAKDSDSKSSKKSDKDSDSKSSKKSDKDSDSDSKSSKKSDKDSDSDSKSSKKSDKDSDSDSKSSKKSDKNKDSDSKSSKKSDKDSDSKSSKKSDEDSDSKKSDSETVSSLITLRSFMIPFFTMSAGLVLQYQAQQVIVSYLTLREPMRLFEITIYILWGFALVPILIKGFLVSTAYWVIYFIIVMAIMVNFDLHVIFGFSKGLQIPILTIKPKDEEHPEDDVIAENKSEEFQDVPDDSQKEVPLNIFQDAKDDE</sequence>
<dbReference type="Gene3D" id="1.20.120.1760">
    <property type="match status" value="1"/>
</dbReference>
<dbReference type="InterPro" id="IPR048254">
    <property type="entry name" value="CDP_ALCOHOL_P_TRANSF_CS"/>
</dbReference>
<dbReference type="PANTHER" id="PTHR10414:SF37">
    <property type="entry name" value="BB IN A BOXCAR, ISOFORM C"/>
    <property type="match status" value="1"/>
</dbReference>
<feature type="compositionally biased region" description="Low complexity" evidence="6">
    <location>
        <begin position="336"/>
        <end position="364"/>
    </location>
</feature>
<accession>A0ABR2HTZ5</accession>
<keyword evidence="4 7" id="KW-0472">Membrane</keyword>
<evidence type="ECO:0000313" key="8">
    <source>
        <dbReference type="EMBL" id="KAK8852463.1"/>
    </source>
</evidence>
<gene>
    <name evidence="8" type="ORF">M9Y10_017439</name>
</gene>
<keyword evidence="3 5" id="KW-0808">Transferase</keyword>
<dbReference type="EMBL" id="JAPFFF010000023">
    <property type="protein sequence ID" value="KAK8852463.1"/>
    <property type="molecule type" value="Genomic_DNA"/>
</dbReference>
<evidence type="ECO:0000256" key="2">
    <source>
        <dbReference type="ARBA" id="ARBA00010441"/>
    </source>
</evidence>
<feature type="transmembrane region" description="Helical" evidence="7">
    <location>
        <begin position="186"/>
        <end position="208"/>
    </location>
</feature>
<protein>
    <recommendedName>
        <fullName evidence="10">CDP-alcohol phosphatidyltransferase</fullName>
    </recommendedName>
</protein>
<feature type="transmembrane region" description="Helical" evidence="7">
    <location>
        <begin position="43"/>
        <end position="71"/>
    </location>
</feature>
<feature type="transmembrane region" description="Helical" evidence="7">
    <location>
        <begin position="516"/>
        <end position="535"/>
    </location>
</feature>
<proteinExistence type="inferred from homology"/>
<dbReference type="PANTHER" id="PTHR10414">
    <property type="entry name" value="ETHANOLAMINEPHOSPHOTRANSFERASE"/>
    <property type="match status" value="1"/>
</dbReference>